<dbReference type="RefSeq" id="WP_345435791.1">
    <property type="nucleotide sequence ID" value="NZ_BAABHK010000011.1"/>
</dbReference>
<dbReference type="PROSITE" id="PS50850">
    <property type="entry name" value="MFS"/>
    <property type="match status" value="1"/>
</dbReference>
<evidence type="ECO:0000256" key="2">
    <source>
        <dbReference type="ARBA" id="ARBA00022692"/>
    </source>
</evidence>
<feature type="transmembrane region" description="Helical" evidence="5">
    <location>
        <begin position="418"/>
        <end position="436"/>
    </location>
</feature>
<feature type="transmembrane region" description="Helical" evidence="5">
    <location>
        <begin position="274"/>
        <end position="292"/>
    </location>
</feature>
<feature type="transmembrane region" description="Helical" evidence="5">
    <location>
        <begin position="125"/>
        <end position="144"/>
    </location>
</feature>
<keyword evidence="3 5" id="KW-1133">Transmembrane helix</keyword>
<evidence type="ECO:0000313" key="7">
    <source>
        <dbReference type="EMBL" id="GAA4632784.1"/>
    </source>
</evidence>
<evidence type="ECO:0000256" key="3">
    <source>
        <dbReference type="ARBA" id="ARBA00022989"/>
    </source>
</evidence>
<dbReference type="PRINTS" id="PR01036">
    <property type="entry name" value="TCRTETB"/>
</dbReference>
<comment type="caution">
    <text evidence="7">The sequence shown here is derived from an EMBL/GenBank/DDBJ whole genome shotgun (WGS) entry which is preliminary data.</text>
</comment>
<proteinExistence type="predicted"/>
<keyword evidence="2 5" id="KW-0812">Transmembrane</keyword>
<feature type="transmembrane region" description="Helical" evidence="5">
    <location>
        <begin position="27"/>
        <end position="50"/>
    </location>
</feature>
<feature type="transmembrane region" description="Helical" evidence="5">
    <location>
        <begin position="238"/>
        <end position="254"/>
    </location>
</feature>
<dbReference type="SUPFAM" id="SSF103473">
    <property type="entry name" value="MFS general substrate transporter"/>
    <property type="match status" value="1"/>
</dbReference>
<feature type="transmembrane region" description="Helical" evidence="5">
    <location>
        <begin position="94"/>
        <end position="119"/>
    </location>
</feature>
<reference evidence="8" key="1">
    <citation type="journal article" date="2019" name="Int. J. Syst. Evol. Microbiol.">
        <title>The Global Catalogue of Microorganisms (GCM) 10K type strain sequencing project: providing services to taxonomists for standard genome sequencing and annotation.</title>
        <authorList>
            <consortium name="The Broad Institute Genomics Platform"/>
            <consortium name="The Broad Institute Genome Sequencing Center for Infectious Disease"/>
            <person name="Wu L."/>
            <person name="Ma J."/>
        </authorList>
    </citation>
    <scope>NUCLEOTIDE SEQUENCE [LARGE SCALE GENOMIC DNA]</scope>
    <source>
        <strain evidence="8">JCM 17939</strain>
    </source>
</reference>
<evidence type="ECO:0000256" key="4">
    <source>
        <dbReference type="ARBA" id="ARBA00023136"/>
    </source>
</evidence>
<dbReference type="Pfam" id="PF07690">
    <property type="entry name" value="MFS_1"/>
    <property type="match status" value="1"/>
</dbReference>
<dbReference type="PANTHER" id="PTHR23501">
    <property type="entry name" value="MAJOR FACILITATOR SUPERFAMILY"/>
    <property type="match status" value="1"/>
</dbReference>
<feature type="domain" description="Major facilitator superfamily (MFS) profile" evidence="6">
    <location>
        <begin position="28"/>
        <end position="444"/>
    </location>
</feature>
<evidence type="ECO:0000259" key="6">
    <source>
        <dbReference type="PROSITE" id="PS50850"/>
    </source>
</evidence>
<dbReference type="InterPro" id="IPR036259">
    <property type="entry name" value="MFS_trans_sf"/>
</dbReference>
<name>A0ABP8UKG7_9ACTN</name>
<evidence type="ECO:0000256" key="1">
    <source>
        <dbReference type="ARBA" id="ARBA00004651"/>
    </source>
</evidence>
<dbReference type="Gene3D" id="1.20.1250.20">
    <property type="entry name" value="MFS general substrate transporter like domains"/>
    <property type="match status" value="1"/>
</dbReference>
<keyword evidence="4 5" id="KW-0472">Membrane</keyword>
<protein>
    <submittedName>
        <fullName evidence="7">MFS transporter</fullName>
    </submittedName>
</protein>
<dbReference type="InterPro" id="IPR011701">
    <property type="entry name" value="MFS"/>
</dbReference>
<organism evidence="7 8">
    <name type="scientific">Actinoallomurus vinaceus</name>
    <dbReference type="NCBI Taxonomy" id="1080074"/>
    <lineage>
        <taxon>Bacteria</taxon>
        <taxon>Bacillati</taxon>
        <taxon>Actinomycetota</taxon>
        <taxon>Actinomycetes</taxon>
        <taxon>Streptosporangiales</taxon>
        <taxon>Thermomonosporaceae</taxon>
        <taxon>Actinoallomurus</taxon>
    </lineage>
</organism>
<feature type="transmembrane region" description="Helical" evidence="5">
    <location>
        <begin position="62"/>
        <end position="82"/>
    </location>
</feature>
<feature type="transmembrane region" description="Helical" evidence="5">
    <location>
        <begin position="213"/>
        <end position="232"/>
    </location>
</feature>
<feature type="transmembrane region" description="Helical" evidence="5">
    <location>
        <begin position="179"/>
        <end position="201"/>
    </location>
</feature>
<evidence type="ECO:0000313" key="8">
    <source>
        <dbReference type="Proteomes" id="UP001501442"/>
    </source>
</evidence>
<gene>
    <name evidence="7" type="ORF">GCM10023196_067700</name>
</gene>
<evidence type="ECO:0000256" key="5">
    <source>
        <dbReference type="SAM" id="Phobius"/>
    </source>
</evidence>
<dbReference type="Proteomes" id="UP001501442">
    <property type="component" value="Unassembled WGS sequence"/>
</dbReference>
<dbReference type="PANTHER" id="PTHR23501:SF154">
    <property type="entry name" value="MULTIDRUG-EFFLUX TRANSPORTER RV1634-RELATED"/>
    <property type="match status" value="1"/>
</dbReference>
<accession>A0ABP8UKG7</accession>
<feature type="transmembrane region" description="Helical" evidence="5">
    <location>
        <begin position="330"/>
        <end position="351"/>
    </location>
</feature>
<sequence>MSAPVETVDPAAGAVRRPRLLAGPYRTATVGILLVVTLLAFEQMAVGTVMPVAARELHGLSMYAWGFSAVFISGLVANVLAGGWADARGPAHPLFTGLAVFVAGLVIAGAAPGMAWFVAGRAVQGFGSGLAVVPLYVIVAHVYPEESRPKVFAAMSAAWVVPSLVGPSVGGLVAEHVGWRWVFLGLVPLVLPAAVMLTPVLRGSRTHGALPRGRTLAAGALAAGAALLLWGIDHRSPLALPGLAGLVYGLRVLLPRGTLRLGRGLPTAIAMRGLMMGTMAGTEAFIPLALVTRHGFTPTAAGVVLTSGALGWSAGSWWQGRFTDASRARFAVLGAALLATGVAGITLALYISGWAAVPAWIVAGVGMGMAFPTLSVQVLSLSAPSEQGTNSSALQVSDTLGSSLAVGVAGALVNAAGLGAGLAWTLAIGLVAAAAAHRVEVSRA</sequence>
<comment type="subcellular location">
    <subcellularLocation>
        <location evidence="1">Cell membrane</location>
        <topology evidence="1">Multi-pass membrane protein</topology>
    </subcellularLocation>
</comment>
<feature type="transmembrane region" description="Helical" evidence="5">
    <location>
        <begin position="151"/>
        <end position="173"/>
    </location>
</feature>
<keyword evidence="8" id="KW-1185">Reference proteome</keyword>
<dbReference type="EMBL" id="BAABHK010000011">
    <property type="protein sequence ID" value="GAA4632784.1"/>
    <property type="molecule type" value="Genomic_DNA"/>
</dbReference>
<feature type="transmembrane region" description="Helical" evidence="5">
    <location>
        <begin position="298"/>
        <end position="318"/>
    </location>
</feature>
<dbReference type="InterPro" id="IPR020846">
    <property type="entry name" value="MFS_dom"/>
</dbReference>
<feature type="transmembrane region" description="Helical" evidence="5">
    <location>
        <begin position="357"/>
        <end position="381"/>
    </location>
</feature>